<keyword evidence="4" id="KW-0479">Metal-binding</keyword>
<dbReference type="Proteomes" id="UP000887572">
    <property type="component" value="Unplaced"/>
</dbReference>
<dbReference type="PRINTS" id="PR00786">
    <property type="entry name" value="NEPRILYSIN"/>
</dbReference>
<dbReference type="InterPro" id="IPR042089">
    <property type="entry name" value="Peptidase_M13_dom_2"/>
</dbReference>
<sequence length="947" mass="108674">MQQHAGNFVPRGQWHCSTSLSGHFWRNCWRIDYGQRMRSMAPPANLNVLGEASIGTSSLSRIGLYEIPPLGQLLRNRNATSEQQRCENFYASVCAPVHEMPFRTDFKSATGRSDNAISIYDVTNRHIDNELFTYLESYEHAKGSDYHKSPIARKMLMFHNKCVDERTRAKQAGLAIEMLIKRLQKLRSDGFFTTDMMIEMFPQIPFLFLQKWIDKHIAIQMNFGIFFDVWPLPNWEQDVRALLKEILKAIVDDAKEHRGDENAEEIPDWFIALGTNEQESNQRVDSLIEMEKQMHEDDLSIEENNLDTVEMSLGALRSEFPNGFTVDWPKLFNAILPERNFTESSTVLLVAQKKNGRAERLTPLDVLADYMRNFGGKKNSKWEQYVEWLLILQHAALSDSKIFHRIFRQHPRAANSLMSSLLVNKYFFERHDSETYIRDGTSEERRTAQIRHNCLEQLKHFFPEYVDRMFAFGLDDAVEEEAKTVLDNVKMAFAEVLNQTEWLKNGTDKAKANEKLAKMSNFIGRAPAIGNPKDPEDPDLARIDDRYAPFYQFDDSMPYVEIVRSLMRQWRIVDLANPAQFYGLGVHEVSGYNIYHWNSMQVTGGMLRPPFIALNQSLAQTFGALGFIIGHELGHSFDPYGYEYNAAGIKDEKWWSQPSKDTFVKRMKCFVDQYSAYQMSFEGTGLGVNGTRTVFENIADNVGIRASFAAMKARLAKLSAGKRRREEKKALQLLQIEDEKLSNEQLFFLSYAYSWCGRTTHERMAKYVKRDPHSPREVRVNLALANLPEFGRAFGCESGTPMNPEKRCTLWGGSTDGEKKKKKLGAVASEVLLLAGEGDVGKVAVLFDDGDELREPPQRRRPMNGLRLNLFERFRMARPAEASELSMAGKKNPKKFLSQNAPRLKRPEASKLLPLTSDVERKFWPNTNIIKFGITNYGGMLDAIKHF</sequence>
<dbReference type="Gene3D" id="1.10.1380.10">
    <property type="entry name" value="Neutral endopeptidase , domain2"/>
    <property type="match status" value="1"/>
</dbReference>
<dbReference type="InterPro" id="IPR024079">
    <property type="entry name" value="MetalloPept_cat_dom_sf"/>
</dbReference>
<keyword evidence="5" id="KW-0378">Hydrolase</keyword>
<dbReference type="CDD" id="cd08662">
    <property type="entry name" value="M13"/>
    <property type="match status" value="1"/>
</dbReference>
<evidence type="ECO:0000256" key="6">
    <source>
        <dbReference type="ARBA" id="ARBA00022833"/>
    </source>
</evidence>
<evidence type="ECO:0000313" key="11">
    <source>
        <dbReference type="WBParaSite" id="Gr19_v10_g12907.t1"/>
    </source>
</evidence>
<dbReference type="AlphaFoldDB" id="A0A914H3F7"/>
<name>A0A914H3F7_GLORO</name>
<dbReference type="WBParaSite" id="Gr19_v10_g12907.t1">
    <property type="protein sequence ID" value="Gr19_v10_g12907.t1"/>
    <property type="gene ID" value="Gr19_v10_g12907"/>
</dbReference>
<evidence type="ECO:0000256" key="4">
    <source>
        <dbReference type="ARBA" id="ARBA00022723"/>
    </source>
</evidence>
<dbReference type="GO" id="GO:0016485">
    <property type="term" value="P:protein processing"/>
    <property type="evidence" value="ECO:0007669"/>
    <property type="project" value="TreeGrafter"/>
</dbReference>
<keyword evidence="10" id="KW-1185">Reference proteome</keyword>
<dbReference type="Pfam" id="PF01431">
    <property type="entry name" value="Peptidase_M13"/>
    <property type="match status" value="1"/>
</dbReference>
<evidence type="ECO:0000256" key="1">
    <source>
        <dbReference type="ARBA" id="ARBA00001947"/>
    </source>
</evidence>
<dbReference type="Pfam" id="PF05649">
    <property type="entry name" value="Peptidase_M13_N"/>
    <property type="match status" value="1"/>
</dbReference>
<keyword evidence="3" id="KW-0645">Protease</keyword>
<dbReference type="GO" id="GO:0004222">
    <property type="term" value="F:metalloendopeptidase activity"/>
    <property type="evidence" value="ECO:0007669"/>
    <property type="project" value="InterPro"/>
</dbReference>
<feature type="domain" description="Peptidase M13 N-terminal" evidence="9">
    <location>
        <begin position="86"/>
        <end position="524"/>
    </location>
</feature>
<evidence type="ECO:0000259" key="8">
    <source>
        <dbReference type="Pfam" id="PF01431"/>
    </source>
</evidence>
<comment type="cofactor">
    <cofactor evidence="1">
        <name>Zn(2+)</name>
        <dbReference type="ChEBI" id="CHEBI:29105"/>
    </cofactor>
</comment>
<accession>A0A914H3F7</accession>
<evidence type="ECO:0000256" key="7">
    <source>
        <dbReference type="ARBA" id="ARBA00023049"/>
    </source>
</evidence>
<dbReference type="GO" id="GO:0046872">
    <property type="term" value="F:metal ion binding"/>
    <property type="evidence" value="ECO:0007669"/>
    <property type="project" value="UniProtKB-KW"/>
</dbReference>
<reference evidence="11" key="1">
    <citation type="submission" date="2022-11" db="UniProtKB">
        <authorList>
            <consortium name="WormBaseParasite"/>
        </authorList>
    </citation>
    <scope>IDENTIFICATION</scope>
</reference>
<protein>
    <submittedName>
        <fullName evidence="11">Uncharacterized protein</fullName>
    </submittedName>
</protein>
<organism evidence="10 11">
    <name type="scientific">Globodera rostochiensis</name>
    <name type="common">Golden nematode worm</name>
    <name type="synonym">Heterodera rostochiensis</name>
    <dbReference type="NCBI Taxonomy" id="31243"/>
    <lineage>
        <taxon>Eukaryota</taxon>
        <taxon>Metazoa</taxon>
        <taxon>Ecdysozoa</taxon>
        <taxon>Nematoda</taxon>
        <taxon>Chromadorea</taxon>
        <taxon>Rhabditida</taxon>
        <taxon>Tylenchina</taxon>
        <taxon>Tylenchomorpha</taxon>
        <taxon>Tylenchoidea</taxon>
        <taxon>Heteroderidae</taxon>
        <taxon>Heteroderinae</taxon>
        <taxon>Globodera</taxon>
    </lineage>
</organism>
<evidence type="ECO:0000313" key="10">
    <source>
        <dbReference type="Proteomes" id="UP000887572"/>
    </source>
</evidence>
<dbReference type="PROSITE" id="PS51885">
    <property type="entry name" value="NEPRILYSIN"/>
    <property type="match status" value="1"/>
</dbReference>
<dbReference type="Gene3D" id="3.40.390.10">
    <property type="entry name" value="Collagenase (Catalytic Domain)"/>
    <property type="match status" value="1"/>
</dbReference>
<keyword evidence="7" id="KW-0482">Metalloprotease</keyword>
<keyword evidence="6" id="KW-0862">Zinc</keyword>
<dbReference type="InterPro" id="IPR008753">
    <property type="entry name" value="Peptidase_M13_N"/>
</dbReference>
<evidence type="ECO:0000256" key="5">
    <source>
        <dbReference type="ARBA" id="ARBA00022801"/>
    </source>
</evidence>
<evidence type="ECO:0000256" key="2">
    <source>
        <dbReference type="ARBA" id="ARBA00007357"/>
    </source>
</evidence>
<feature type="domain" description="Peptidase M13 C-terminal" evidence="8">
    <location>
        <begin position="598"/>
        <end position="809"/>
    </location>
</feature>
<evidence type="ECO:0000259" key="9">
    <source>
        <dbReference type="Pfam" id="PF05649"/>
    </source>
</evidence>
<evidence type="ECO:0000256" key="3">
    <source>
        <dbReference type="ARBA" id="ARBA00022670"/>
    </source>
</evidence>
<dbReference type="SUPFAM" id="SSF55486">
    <property type="entry name" value="Metalloproteases ('zincins'), catalytic domain"/>
    <property type="match status" value="1"/>
</dbReference>
<dbReference type="PANTHER" id="PTHR11733">
    <property type="entry name" value="ZINC METALLOPROTEASE FAMILY M13 NEPRILYSIN-RELATED"/>
    <property type="match status" value="1"/>
</dbReference>
<proteinExistence type="inferred from homology"/>
<dbReference type="InterPro" id="IPR018497">
    <property type="entry name" value="Peptidase_M13_C"/>
</dbReference>
<dbReference type="InterPro" id="IPR000718">
    <property type="entry name" value="Peptidase_M13"/>
</dbReference>
<dbReference type="PANTHER" id="PTHR11733:SF237">
    <property type="entry name" value="NEPRILYSIN-LIKE 4"/>
    <property type="match status" value="1"/>
</dbReference>
<comment type="similarity">
    <text evidence="2">Belongs to the peptidase M13 family.</text>
</comment>
<dbReference type="GO" id="GO:0005886">
    <property type="term" value="C:plasma membrane"/>
    <property type="evidence" value="ECO:0007669"/>
    <property type="project" value="TreeGrafter"/>
</dbReference>